<sequence length="35" mass="3329">MGPIPFVGGVEGTVTDGSSGGQGVVVQGAGRNQRG</sequence>
<dbReference type="AlphaFoldDB" id="L7FDG0"/>
<dbReference type="Proteomes" id="UP000010931">
    <property type="component" value="Unassembled WGS sequence"/>
</dbReference>
<gene>
    <name evidence="2" type="ORF">STRTUCAR8_07835</name>
</gene>
<evidence type="ECO:0000256" key="1">
    <source>
        <dbReference type="SAM" id="MobiDB-lite"/>
    </source>
</evidence>
<feature type="compositionally biased region" description="Low complexity" evidence="1">
    <location>
        <begin position="24"/>
        <end position="35"/>
    </location>
</feature>
<evidence type="ECO:0000313" key="2">
    <source>
        <dbReference type="EMBL" id="ELP69327.1"/>
    </source>
</evidence>
<name>L7FDG0_STRT8</name>
<keyword evidence="3" id="KW-1185">Reference proteome</keyword>
<evidence type="ECO:0000313" key="3">
    <source>
        <dbReference type="Proteomes" id="UP000010931"/>
    </source>
</evidence>
<protein>
    <submittedName>
        <fullName evidence="2">Uncharacterized protein</fullName>
    </submittedName>
</protein>
<proteinExistence type="predicted"/>
<feature type="non-terminal residue" evidence="2">
    <location>
        <position position="35"/>
    </location>
</feature>
<organism evidence="2 3">
    <name type="scientific">Streptomyces turgidiscabies (strain Car8)</name>
    <dbReference type="NCBI Taxonomy" id="698760"/>
    <lineage>
        <taxon>Bacteria</taxon>
        <taxon>Bacillati</taxon>
        <taxon>Actinomycetota</taxon>
        <taxon>Actinomycetes</taxon>
        <taxon>Kitasatosporales</taxon>
        <taxon>Streptomycetaceae</taxon>
        <taxon>Streptomyces</taxon>
    </lineage>
</organism>
<accession>L7FDG0</accession>
<feature type="region of interest" description="Disordered" evidence="1">
    <location>
        <begin position="1"/>
        <end position="35"/>
    </location>
</feature>
<reference evidence="2 3" key="1">
    <citation type="journal article" date="2011" name="Plasmid">
        <title>Streptomyces turgidiscabies Car8 contains a modular pathogenicity island that shares virulence genes with other actinobacterial plant pathogens.</title>
        <authorList>
            <person name="Huguet-Tapia J.C."/>
            <person name="Badger J.H."/>
            <person name="Loria R."/>
            <person name="Pettis G.S."/>
        </authorList>
    </citation>
    <scope>NUCLEOTIDE SEQUENCE [LARGE SCALE GENOMIC DNA]</scope>
    <source>
        <strain evidence="2 3">Car8</strain>
    </source>
</reference>
<dbReference type="EMBL" id="AEJB01000153">
    <property type="protein sequence ID" value="ELP69327.1"/>
    <property type="molecule type" value="Genomic_DNA"/>
</dbReference>
<comment type="caution">
    <text evidence="2">The sequence shown here is derived from an EMBL/GenBank/DDBJ whole genome shotgun (WGS) entry which is preliminary data.</text>
</comment>